<dbReference type="AlphaFoldDB" id="A0A1H2KLP9"/>
<proteinExistence type="predicted"/>
<protein>
    <submittedName>
        <fullName evidence="3">SH3 domain-containing protein</fullName>
    </submittedName>
</protein>
<dbReference type="PROSITE" id="PS51781">
    <property type="entry name" value="SH3B"/>
    <property type="match status" value="1"/>
</dbReference>
<reference evidence="4" key="1">
    <citation type="submission" date="2016-10" db="EMBL/GenBank/DDBJ databases">
        <authorList>
            <person name="Varghese N."/>
            <person name="Submissions S."/>
        </authorList>
    </citation>
    <scope>NUCLEOTIDE SEQUENCE [LARGE SCALE GENOMIC DNA]</scope>
    <source>
        <strain evidence="4">DSM 45079</strain>
    </source>
</reference>
<name>A0A1H2KLP9_9ACTN</name>
<dbReference type="InterPro" id="IPR003646">
    <property type="entry name" value="SH3-like_bac-type"/>
</dbReference>
<sequence>MIIRQRLRRTATALATAIIVPLGLLATGTTASAAEPTDSADSAATAAAATYKGRVTAGINVRSAPTSAASKVGSYAAGAVITIQCKVYGPSVSGNSLWYKLATGRWVSARYVANIGTAPRFCGDGKEYTGRVSSSTALAVRSGPTTANAKVSSIPSGARMSIVCKVDSQNVSGNRRWYQLSGDGGGQWVSARYVTNIGAAPPYC</sequence>
<dbReference type="SMART" id="SM00287">
    <property type="entry name" value="SH3b"/>
    <property type="match status" value="2"/>
</dbReference>
<dbReference type="OrthoDB" id="3482365at2"/>
<evidence type="ECO:0000313" key="4">
    <source>
        <dbReference type="Proteomes" id="UP000182977"/>
    </source>
</evidence>
<dbReference type="STRING" id="419479.SAMN04488563_3954"/>
<dbReference type="Pfam" id="PF08239">
    <property type="entry name" value="SH3_3"/>
    <property type="match status" value="1"/>
</dbReference>
<evidence type="ECO:0000256" key="1">
    <source>
        <dbReference type="SAM" id="SignalP"/>
    </source>
</evidence>
<evidence type="ECO:0000259" key="2">
    <source>
        <dbReference type="PROSITE" id="PS51781"/>
    </source>
</evidence>
<dbReference type="Gene3D" id="2.30.30.40">
    <property type="entry name" value="SH3 Domains"/>
    <property type="match status" value="2"/>
</dbReference>
<dbReference type="EMBL" id="LT629791">
    <property type="protein sequence ID" value="SDU69281.1"/>
    <property type="molecule type" value="Genomic_DNA"/>
</dbReference>
<gene>
    <name evidence="3" type="ORF">SAMN04488563_3954</name>
</gene>
<feature type="chain" id="PRO_5009278555" evidence="1">
    <location>
        <begin position="34"/>
        <end position="204"/>
    </location>
</feature>
<organism evidence="3 4">
    <name type="scientific">Jiangella alkaliphila</name>
    <dbReference type="NCBI Taxonomy" id="419479"/>
    <lineage>
        <taxon>Bacteria</taxon>
        <taxon>Bacillati</taxon>
        <taxon>Actinomycetota</taxon>
        <taxon>Actinomycetes</taxon>
        <taxon>Jiangellales</taxon>
        <taxon>Jiangellaceae</taxon>
        <taxon>Jiangella</taxon>
    </lineage>
</organism>
<evidence type="ECO:0000313" key="3">
    <source>
        <dbReference type="EMBL" id="SDU69281.1"/>
    </source>
</evidence>
<keyword evidence="4" id="KW-1185">Reference proteome</keyword>
<feature type="signal peptide" evidence="1">
    <location>
        <begin position="1"/>
        <end position="33"/>
    </location>
</feature>
<dbReference type="Proteomes" id="UP000182977">
    <property type="component" value="Chromosome I"/>
</dbReference>
<feature type="domain" description="SH3b" evidence="2">
    <location>
        <begin position="127"/>
        <end position="198"/>
    </location>
</feature>
<accession>A0A1H2KLP9</accession>
<keyword evidence="1" id="KW-0732">Signal</keyword>
<dbReference type="RefSeq" id="WP_052762979.1">
    <property type="nucleotide sequence ID" value="NZ_LBMC01000047.1"/>
</dbReference>